<dbReference type="InterPro" id="IPR037294">
    <property type="entry name" value="ABC_BtuC-like"/>
</dbReference>
<evidence type="ECO:0000313" key="15">
    <source>
        <dbReference type="Proteomes" id="UP001230220"/>
    </source>
</evidence>
<evidence type="ECO:0000256" key="13">
    <source>
        <dbReference type="SAM" id="Phobius"/>
    </source>
</evidence>
<keyword evidence="8" id="KW-0408">Iron</keyword>
<dbReference type="InterPro" id="IPR000522">
    <property type="entry name" value="ABC_transptr_permease_BtuC"/>
</dbReference>
<reference evidence="14 15" key="1">
    <citation type="submission" date="2023-07" db="EMBL/GenBank/DDBJ databases">
        <title>Genomic Encyclopedia of Type Strains, Phase IV (KMG-IV): sequencing the most valuable type-strain genomes for metagenomic binning, comparative biology and taxonomic classification.</title>
        <authorList>
            <person name="Goeker M."/>
        </authorList>
    </citation>
    <scope>NUCLEOTIDE SEQUENCE [LARGE SCALE GENOMIC DNA]</scope>
    <source>
        <strain evidence="14 15">DSM 16784</strain>
    </source>
</reference>
<evidence type="ECO:0000256" key="12">
    <source>
        <dbReference type="ARBA" id="ARBA00031465"/>
    </source>
</evidence>
<evidence type="ECO:0000256" key="4">
    <source>
        <dbReference type="ARBA" id="ARBA00022448"/>
    </source>
</evidence>
<proteinExistence type="inferred from homology"/>
<feature type="transmembrane region" description="Helical" evidence="13">
    <location>
        <begin position="234"/>
        <end position="264"/>
    </location>
</feature>
<feature type="transmembrane region" description="Helical" evidence="13">
    <location>
        <begin position="93"/>
        <end position="112"/>
    </location>
</feature>
<evidence type="ECO:0000256" key="8">
    <source>
        <dbReference type="ARBA" id="ARBA00023004"/>
    </source>
</evidence>
<protein>
    <recommendedName>
        <fullName evidence="3">Probable heme-iron transport system permease protein IsdF</fullName>
    </recommendedName>
    <alternativeName>
        <fullName evidence="12">Iron-regulated surface determinant protein F</fullName>
    </alternativeName>
    <alternativeName>
        <fullName evidence="11">Staphylococcal iron-regulated protein G</fullName>
    </alternativeName>
</protein>
<feature type="transmembrane region" description="Helical" evidence="13">
    <location>
        <begin position="149"/>
        <end position="167"/>
    </location>
</feature>
<feature type="transmembrane region" description="Helical" evidence="13">
    <location>
        <begin position="118"/>
        <end position="137"/>
    </location>
</feature>
<dbReference type="Gene3D" id="1.10.3470.10">
    <property type="entry name" value="ABC transporter involved in vitamin B12 uptake, BtuC"/>
    <property type="match status" value="1"/>
</dbReference>
<dbReference type="EMBL" id="JAUSUR010000006">
    <property type="protein sequence ID" value="MDQ0362246.1"/>
    <property type="molecule type" value="Genomic_DNA"/>
</dbReference>
<name>A0ABU0E604_9FIRM</name>
<keyword evidence="5" id="KW-1003">Cell membrane</keyword>
<evidence type="ECO:0000256" key="1">
    <source>
        <dbReference type="ARBA" id="ARBA00004651"/>
    </source>
</evidence>
<comment type="subcellular location">
    <subcellularLocation>
        <location evidence="1">Cell membrane</location>
        <topology evidence="1">Multi-pass membrane protein</topology>
    </subcellularLocation>
</comment>
<feature type="transmembrane region" description="Helical" evidence="13">
    <location>
        <begin position="302"/>
        <end position="322"/>
    </location>
</feature>
<evidence type="ECO:0000256" key="9">
    <source>
        <dbReference type="ARBA" id="ARBA00023136"/>
    </source>
</evidence>
<accession>A0ABU0E604</accession>
<evidence type="ECO:0000256" key="6">
    <source>
        <dbReference type="ARBA" id="ARBA00022692"/>
    </source>
</evidence>
<dbReference type="Proteomes" id="UP001230220">
    <property type="component" value="Unassembled WGS sequence"/>
</dbReference>
<evidence type="ECO:0000256" key="11">
    <source>
        <dbReference type="ARBA" id="ARBA00031149"/>
    </source>
</evidence>
<feature type="transmembrane region" description="Helical" evidence="13">
    <location>
        <begin position="276"/>
        <end position="295"/>
    </location>
</feature>
<comment type="function">
    <text evidence="10">Part of the binding-protein-dependent transport system for heme-iron. Responsible for the translocation of the substrate across the membrane.</text>
</comment>
<dbReference type="PANTHER" id="PTHR30472">
    <property type="entry name" value="FERRIC ENTEROBACTIN TRANSPORT SYSTEM PERMEASE PROTEIN"/>
    <property type="match status" value="1"/>
</dbReference>
<evidence type="ECO:0000256" key="7">
    <source>
        <dbReference type="ARBA" id="ARBA00022989"/>
    </source>
</evidence>
<feature type="transmembrane region" description="Helical" evidence="13">
    <location>
        <begin position="194"/>
        <end position="213"/>
    </location>
</feature>
<dbReference type="Pfam" id="PF01032">
    <property type="entry name" value="FecCD"/>
    <property type="match status" value="1"/>
</dbReference>
<evidence type="ECO:0000256" key="3">
    <source>
        <dbReference type="ARBA" id="ARBA00018524"/>
    </source>
</evidence>
<dbReference type="SUPFAM" id="SSF81345">
    <property type="entry name" value="ABC transporter involved in vitamin B12 uptake, BtuC"/>
    <property type="match status" value="1"/>
</dbReference>
<organism evidence="14 15">
    <name type="scientific">Breznakia pachnodae</name>
    <dbReference type="NCBI Taxonomy" id="265178"/>
    <lineage>
        <taxon>Bacteria</taxon>
        <taxon>Bacillati</taxon>
        <taxon>Bacillota</taxon>
        <taxon>Erysipelotrichia</taxon>
        <taxon>Erysipelotrichales</taxon>
        <taxon>Erysipelotrichaceae</taxon>
        <taxon>Breznakia</taxon>
    </lineage>
</organism>
<evidence type="ECO:0000313" key="14">
    <source>
        <dbReference type="EMBL" id="MDQ0362246.1"/>
    </source>
</evidence>
<dbReference type="CDD" id="cd06550">
    <property type="entry name" value="TM_ABC_iron-siderophores_like"/>
    <property type="match status" value="1"/>
</dbReference>
<gene>
    <name evidence="14" type="ORF">J2S15_003000</name>
</gene>
<sequence length="331" mass="35436">MAASKRLIKNKKLLTILLVVALIALFFIAINSGSIKVTPIELFKGLFVEYDRNVASIVDLRFPRVFIAMFAGASLAVAGVILQAVLRNPLADPSIIGISSGASLATVIVASLFPGMYFQIPIFAFIGGLITSVILYLLSWKSGMKPLRVILTGIAVNAVCTALIELFSGSGQSGVASIVEANITLKTWNDVNMIVFYSCIGFVLSLFSVKACDLMALEDKTIQSLGVQVNKIRIFLMFISVLLASISTAIVGVISFLGLIAPHIARLCVGSNHKHLIPFSMLLGAFLLLLADTVGRLIMPPYEISAAILMSLVGGPLFIILLKKSDDVYGK</sequence>
<dbReference type="PANTHER" id="PTHR30472:SF21">
    <property type="entry name" value="HEME-IRON TRANSPORT SYSTEM PERMEASE PROTEIN ISDF-RELATED"/>
    <property type="match status" value="1"/>
</dbReference>
<keyword evidence="7 13" id="KW-1133">Transmembrane helix</keyword>
<keyword evidence="9 13" id="KW-0472">Membrane</keyword>
<comment type="caution">
    <text evidence="14">The sequence shown here is derived from an EMBL/GenBank/DDBJ whole genome shotgun (WGS) entry which is preliminary data.</text>
</comment>
<feature type="transmembrane region" description="Helical" evidence="13">
    <location>
        <begin position="65"/>
        <end position="86"/>
    </location>
</feature>
<keyword evidence="15" id="KW-1185">Reference proteome</keyword>
<keyword evidence="4" id="KW-0813">Transport</keyword>
<evidence type="ECO:0000256" key="10">
    <source>
        <dbReference type="ARBA" id="ARBA00025320"/>
    </source>
</evidence>
<dbReference type="RefSeq" id="WP_307409685.1">
    <property type="nucleotide sequence ID" value="NZ_JAUSUR010000006.1"/>
</dbReference>
<keyword evidence="6 13" id="KW-0812">Transmembrane</keyword>
<evidence type="ECO:0000256" key="2">
    <source>
        <dbReference type="ARBA" id="ARBA00007935"/>
    </source>
</evidence>
<comment type="similarity">
    <text evidence="2">Belongs to the binding-protein-dependent transport system permease family. FecCD subfamily.</text>
</comment>
<evidence type="ECO:0000256" key="5">
    <source>
        <dbReference type="ARBA" id="ARBA00022475"/>
    </source>
</evidence>